<dbReference type="InterPro" id="IPR039421">
    <property type="entry name" value="Type_1_exporter"/>
</dbReference>
<dbReference type="KEGG" id="sjp:SJA_C1-06090"/>
<dbReference type="InterPro" id="IPR003439">
    <property type="entry name" value="ABC_transporter-like_ATP-bd"/>
</dbReference>
<reference evidence="10 11" key="1">
    <citation type="journal article" date="2010" name="J. Bacteriol.">
        <title>Complete genome sequence of the representative gamma-hexachlorocyclohexane-degrading bacterium Sphingobium japonicum UT26.</title>
        <authorList>
            <person name="Nagata Y."/>
            <person name="Ohtsubo Y."/>
            <person name="Endo R."/>
            <person name="Ichikawa N."/>
            <person name="Ankai A."/>
            <person name="Oguchi A."/>
            <person name="Fukui S."/>
            <person name="Fujita N."/>
            <person name="Tsuda M."/>
        </authorList>
    </citation>
    <scope>NUCLEOTIDE SEQUENCE [LARGE SCALE GENOMIC DNA]</scope>
    <source>
        <strain evidence="11">DSM 16413 / CCM 7287 / MTCC 6362 / UT26 / NBRC 101211 / UT26S</strain>
    </source>
</reference>
<dbReference type="RefSeq" id="WP_013039160.1">
    <property type="nucleotide sequence ID" value="NC_014006.1"/>
</dbReference>
<dbReference type="GO" id="GO:0030253">
    <property type="term" value="P:protein secretion by the type I secretion system"/>
    <property type="evidence" value="ECO:0007669"/>
    <property type="project" value="InterPro"/>
</dbReference>
<dbReference type="GO" id="GO:0005886">
    <property type="term" value="C:plasma membrane"/>
    <property type="evidence" value="ECO:0007669"/>
    <property type="project" value="UniProtKB-SubCell"/>
</dbReference>
<dbReference type="InterPro" id="IPR017871">
    <property type="entry name" value="ABC_transporter-like_CS"/>
</dbReference>
<dbReference type="GO" id="GO:0140359">
    <property type="term" value="F:ABC-type transporter activity"/>
    <property type="evidence" value="ECO:0007669"/>
    <property type="project" value="InterPro"/>
</dbReference>
<feature type="transmembrane region" description="Helical" evidence="7">
    <location>
        <begin position="93"/>
        <end position="110"/>
    </location>
</feature>
<evidence type="ECO:0000256" key="5">
    <source>
        <dbReference type="ARBA" id="ARBA00022989"/>
    </source>
</evidence>
<dbReference type="STRING" id="452662.SJA_C1-06090"/>
<dbReference type="PANTHER" id="PTHR24221">
    <property type="entry name" value="ATP-BINDING CASSETTE SUB-FAMILY B"/>
    <property type="match status" value="1"/>
</dbReference>
<proteinExistence type="predicted"/>
<keyword evidence="3" id="KW-0547">Nucleotide-binding</keyword>
<dbReference type="InterPro" id="IPR010128">
    <property type="entry name" value="ATPase_T1SS_PrtD-like"/>
</dbReference>
<feature type="transmembrane region" description="Helical" evidence="7">
    <location>
        <begin position="262"/>
        <end position="288"/>
    </location>
</feature>
<evidence type="ECO:0000313" key="10">
    <source>
        <dbReference type="EMBL" id="BAI95443.1"/>
    </source>
</evidence>
<dbReference type="Pfam" id="PF00005">
    <property type="entry name" value="ABC_tran"/>
    <property type="match status" value="1"/>
</dbReference>
<evidence type="ECO:0000256" key="6">
    <source>
        <dbReference type="ARBA" id="ARBA00023136"/>
    </source>
</evidence>
<feature type="transmembrane region" description="Helical" evidence="7">
    <location>
        <begin position="152"/>
        <end position="180"/>
    </location>
</feature>
<feature type="domain" description="ABC transporter" evidence="8">
    <location>
        <begin position="338"/>
        <end position="580"/>
    </location>
</feature>
<dbReference type="AlphaFoldDB" id="D4YYL1"/>
<dbReference type="SUPFAM" id="SSF90123">
    <property type="entry name" value="ABC transporter transmembrane region"/>
    <property type="match status" value="1"/>
</dbReference>
<feature type="transmembrane region" description="Helical" evidence="7">
    <location>
        <begin position="32"/>
        <end position="54"/>
    </location>
</feature>
<accession>D4YYL1</accession>
<gene>
    <name evidence="10" type="ordered locus">SJA_C1-06090</name>
</gene>
<comment type="subcellular location">
    <subcellularLocation>
        <location evidence="1">Cell membrane</location>
        <topology evidence="1">Multi-pass membrane protein</topology>
    </subcellularLocation>
</comment>
<dbReference type="NCBIfam" id="TIGR01842">
    <property type="entry name" value="type_I_sec_PrtD"/>
    <property type="match status" value="1"/>
</dbReference>
<sequence>MFQLIPQLRAKSMVATNSDMLRHAVQKARRHFGAVATFSALLNALYITPTLYMLQVYDRVVPTQGLQTLLYLTLVLIFALITLSLLDRLRLRLLIRAGVKLDMIVAPALLDATLGRPDLPSARQGLRDFDTLRSTLSGPAILGLFDAPWVPVYLLVCFLVHPWIGVLAVVGCLLLPLVAFTTWRATRHKLAQAQLLASVSYASQDELLAAADGIRALGMRRALVTRQLRQREAMIATQTQASLAAGSFLTLGKFIRLALQSLALGLGALLAVDNLISTGAIFASSFLIARALQPIEQLIATWKSLIQARQQYTDIRTLLATAPAARIKTTLPPPKGKISVENLTVMNEARDGAVLQNISLAIPAGEVVAVVGPSGAGKSTLIRAIAGALLPDRGKIRLDDADAQDWDPEILARHIGYLPQDSTLLAGSIADNIARFSTEWGEDRTCLDTDVVAAASKVGADALIRRFPNGYDHQLKSGGKGISAGQAQRIALARAVFGDPAILLLDEPNAHLDTEGDAALIAALGALKAERKTVLVVSHKLGILPVVDRILVMRDGHMEMFGPRDEVLAKITPPNMRRVPAPSVAKAAS</sequence>
<feature type="domain" description="ABC transmembrane type-1" evidence="9">
    <location>
        <begin position="34"/>
        <end position="307"/>
    </location>
</feature>
<dbReference type="PROSITE" id="PS50893">
    <property type="entry name" value="ABC_TRANSPORTER_2"/>
    <property type="match status" value="1"/>
</dbReference>
<evidence type="ECO:0000259" key="8">
    <source>
        <dbReference type="PROSITE" id="PS50893"/>
    </source>
</evidence>
<evidence type="ECO:0000259" key="9">
    <source>
        <dbReference type="PROSITE" id="PS50929"/>
    </source>
</evidence>
<dbReference type="GeneID" id="29272284"/>
<dbReference type="SUPFAM" id="SSF52540">
    <property type="entry name" value="P-loop containing nucleoside triphosphate hydrolases"/>
    <property type="match status" value="1"/>
</dbReference>
<dbReference type="Proteomes" id="UP000007753">
    <property type="component" value="Chromosome 1"/>
</dbReference>
<evidence type="ECO:0000256" key="2">
    <source>
        <dbReference type="ARBA" id="ARBA00022692"/>
    </source>
</evidence>
<evidence type="ECO:0000256" key="7">
    <source>
        <dbReference type="SAM" id="Phobius"/>
    </source>
</evidence>
<dbReference type="PROSITE" id="PS50929">
    <property type="entry name" value="ABC_TM1F"/>
    <property type="match status" value="1"/>
</dbReference>
<keyword evidence="11" id="KW-1185">Reference proteome</keyword>
<dbReference type="GO" id="GO:0016887">
    <property type="term" value="F:ATP hydrolysis activity"/>
    <property type="evidence" value="ECO:0007669"/>
    <property type="project" value="InterPro"/>
</dbReference>
<keyword evidence="5 7" id="KW-1133">Transmembrane helix</keyword>
<dbReference type="InterPro" id="IPR027417">
    <property type="entry name" value="P-loop_NTPase"/>
</dbReference>
<evidence type="ECO:0000256" key="1">
    <source>
        <dbReference type="ARBA" id="ARBA00004651"/>
    </source>
</evidence>
<evidence type="ECO:0000256" key="4">
    <source>
        <dbReference type="ARBA" id="ARBA00022840"/>
    </source>
</evidence>
<evidence type="ECO:0000313" key="11">
    <source>
        <dbReference type="Proteomes" id="UP000007753"/>
    </source>
</evidence>
<dbReference type="eggNOG" id="COG4618">
    <property type="taxonomic scope" value="Bacteria"/>
</dbReference>
<keyword evidence="2 7" id="KW-0812">Transmembrane</keyword>
<protein>
    <submittedName>
        <fullName evidence="10">ATP-binding cassette protein</fullName>
    </submittedName>
</protein>
<keyword evidence="4 10" id="KW-0067">ATP-binding</keyword>
<dbReference type="PANTHER" id="PTHR24221:SF248">
    <property type="entry name" value="ABC TRANSPORTER TRANSMEMBRANE REGION"/>
    <property type="match status" value="1"/>
</dbReference>
<dbReference type="InterPro" id="IPR036640">
    <property type="entry name" value="ABC1_TM_sf"/>
</dbReference>
<dbReference type="Gene3D" id="3.40.50.300">
    <property type="entry name" value="P-loop containing nucleotide triphosphate hydrolases"/>
    <property type="match status" value="1"/>
</dbReference>
<dbReference type="EMBL" id="AP010803">
    <property type="protein sequence ID" value="BAI95443.1"/>
    <property type="molecule type" value="Genomic_DNA"/>
</dbReference>
<name>D4YYL1_SPHIU</name>
<organism evidence="10 11">
    <name type="scientific">Sphingobium indicum (strain DSM 16413 / CCM 7287 / MTCC 6362 / UT26 / NBRC 101211 / UT26S)</name>
    <name type="common">Sphingobium japonicum</name>
    <dbReference type="NCBI Taxonomy" id="452662"/>
    <lineage>
        <taxon>Bacteria</taxon>
        <taxon>Pseudomonadati</taxon>
        <taxon>Pseudomonadota</taxon>
        <taxon>Alphaproteobacteria</taxon>
        <taxon>Sphingomonadales</taxon>
        <taxon>Sphingomonadaceae</taxon>
        <taxon>Sphingobium</taxon>
    </lineage>
</organism>
<dbReference type="PROSITE" id="PS00211">
    <property type="entry name" value="ABC_TRANSPORTER_1"/>
    <property type="match status" value="1"/>
</dbReference>
<dbReference type="HOGENOM" id="CLU_000604_95_6_5"/>
<evidence type="ECO:0000256" key="3">
    <source>
        <dbReference type="ARBA" id="ARBA00022741"/>
    </source>
</evidence>
<dbReference type="InterPro" id="IPR003593">
    <property type="entry name" value="AAA+_ATPase"/>
</dbReference>
<dbReference type="GO" id="GO:0034040">
    <property type="term" value="F:ATPase-coupled lipid transmembrane transporter activity"/>
    <property type="evidence" value="ECO:0007669"/>
    <property type="project" value="TreeGrafter"/>
</dbReference>
<dbReference type="InterPro" id="IPR011527">
    <property type="entry name" value="ABC1_TM_dom"/>
</dbReference>
<dbReference type="Gene3D" id="1.20.1560.10">
    <property type="entry name" value="ABC transporter type 1, transmembrane domain"/>
    <property type="match status" value="1"/>
</dbReference>
<dbReference type="GO" id="GO:0005524">
    <property type="term" value="F:ATP binding"/>
    <property type="evidence" value="ECO:0007669"/>
    <property type="project" value="UniProtKB-KW"/>
</dbReference>
<feature type="transmembrane region" description="Helical" evidence="7">
    <location>
        <begin position="66"/>
        <end position="86"/>
    </location>
</feature>
<dbReference type="GO" id="GO:0030256">
    <property type="term" value="C:type I protein secretion system complex"/>
    <property type="evidence" value="ECO:0007669"/>
    <property type="project" value="InterPro"/>
</dbReference>
<dbReference type="SMART" id="SM00382">
    <property type="entry name" value="AAA"/>
    <property type="match status" value="1"/>
</dbReference>
<keyword evidence="6 7" id="KW-0472">Membrane</keyword>